<dbReference type="InterPro" id="IPR029052">
    <property type="entry name" value="Metallo-depent_PP-like"/>
</dbReference>
<name>D3B142_HETP5</name>
<dbReference type="InParanoid" id="D3B142"/>
<dbReference type="Gene3D" id="3.60.21.10">
    <property type="match status" value="1"/>
</dbReference>
<dbReference type="InterPro" id="IPR004843">
    <property type="entry name" value="Calcineurin-like_PHP"/>
</dbReference>
<organism evidence="2 3">
    <name type="scientific">Heterostelium pallidum (strain ATCC 26659 / Pp 5 / PN500)</name>
    <name type="common">Cellular slime mold</name>
    <name type="synonym">Polysphondylium pallidum</name>
    <dbReference type="NCBI Taxonomy" id="670386"/>
    <lineage>
        <taxon>Eukaryota</taxon>
        <taxon>Amoebozoa</taxon>
        <taxon>Evosea</taxon>
        <taxon>Eumycetozoa</taxon>
        <taxon>Dictyostelia</taxon>
        <taxon>Acytosteliales</taxon>
        <taxon>Acytosteliaceae</taxon>
        <taxon>Heterostelium</taxon>
    </lineage>
</organism>
<dbReference type="SUPFAM" id="SSF56300">
    <property type="entry name" value="Metallo-dependent phosphatases"/>
    <property type="match status" value="1"/>
</dbReference>
<dbReference type="PANTHER" id="PTHR36492:SF2">
    <property type="entry name" value="[ACYL-CARRIER-PROTEIN] PHOSPHODIESTERASE PPTH"/>
    <property type="match status" value="1"/>
</dbReference>
<accession>D3B142</accession>
<keyword evidence="3" id="KW-1185">Reference proteome</keyword>
<dbReference type="GO" id="GO:0016787">
    <property type="term" value="F:hydrolase activity"/>
    <property type="evidence" value="ECO:0007669"/>
    <property type="project" value="InterPro"/>
</dbReference>
<dbReference type="PANTHER" id="PTHR36492">
    <property type="match status" value="1"/>
</dbReference>
<evidence type="ECO:0000259" key="1">
    <source>
        <dbReference type="Pfam" id="PF00149"/>
    </source>
</evidence>
<dbReference type="InterPro" id="IPR052963">
    <property type="entry name" value="Pantetheine_PDE"/>
</dbReference>
<evidence type="ECO:0000313" key="2">
    <source>
        <dbReference type="EMBL" id="EFA85016.1"/>
    </source>
</evidence>
<dbReference type="Proteomes" id="UP000001396">
    <property type="component" value="Unassembled WGS sequence"/>
</dbReference>
<dbReference type="AlphaFoldDB" id="D3B142"/>
<dbReference type="EMBL" id="ADBJ01000008">
    <property type="protein sequence ID" value="EFA85016.1"/>
    <property type="molecule type" value="Genomic_DNA"/>
</dbReference>
<gene>
    <name evidence="2" type="ORF">PPL_02011</name>
</gene>
<feature type="domain" description="Calcineurin-like phosphoesterase" evidence="1">
    <location>
        <begin position="3"/>
        <end position="136"/>
    </location>
</feature>
<comment type="caution">
    <text evidence="2">The sequence shown here is derived from an EMBL/GenBank/DDBJ whole genome shotgun (WGS) entry which is preliminary data.</text>
</comment>
<proteinExistence type="predicted"/>
<protein>
    <recommendedName>
        <fullName evidence="1">Calcineurin-like phosphoesterase domain-containing protein</fullName>
    </recommendedName>
</protein>
<dbReference type="CDD" id="cd00838">
    <property type="entry name" value="MPP_superfamily"/>
    <property type="match status" value="1"/>
</dbReference>
<evidence type="ECO:0000313" key="3">
    <source>
        <dbReference type="Proteomes" id="UP000001396"/>
    </source>
</evidence>
<dbReference type="RefSeq" id="XP_020437126.1">
    <property type="nucleotide sequence ID" value="XM_020573009.1"/>
</dbReference>
<dbReference type="STRING" id="670386.D3B142"/>
<dbReference type="GeneID" id="31357537"/>
<reference evidence="2 3" key="1">
    <citation type="journal article" date="2011" name="Genome Res.">
        <title>Phylogeny-wide analysis of social amoeba genomes highlights ancient origins for complex intercellular communication.</title>
        <authorList>
            <person name="Heidel A.J."/>
            <person name="Lawal H.M."/>
            <person name="Felder M."/>
            <person name="Schilde C."/>
            <person name="Helps N.R."/>
            <person name="Tunggal B."/>
            <person name="Rivero F."/>
            <person name="John U."/>
            <person name="Schleicher M."/>
            <person name="Eichinger L."/>
            <person name="Platzer M."/>
            <person name="Noegel A.A."/>
            <person name="Schaap P."/>
            <person name="Gloeckner G."/>
        </authorList>
    </citation>
    <scope>NUCLEOTIDE SEQUENCE [LARGE SCALE GENOMIC DNA]</scope>
    <source>
        <strain evidence="3">ATCC 26659 / Pp 5 / PN500</strain>
    </source>
</reference>
<sequence length="231" mass="26717">MVKVYCVSDIHTDFKANMAYIQTLPVESDSILIVCGDISDNIKVIEDTLNLLNIKYPTGVFFIPGNHELWCGRSDQCTSSMEKLEVIYEICKKTGTFINPTKINNDLAIFPMLGWYHPSFDEDWCKLNDELKVATYDGLYHKWGDFRHSKWDIPHIQVAERFLQANEKLIHDFKQQHQQSYPSKVISFSHFVPRRELLPPRSQLLKDFLPLVVGSVELDTQLRSIGSTVHQ</sequence>
<dbReference type="Pfam" id="PF00149">
    <property type="entry name" value="Metallophos"/>
    <property type="match status" value="1"/>
</dbReference>